<accession>A0AAU7XDX3</accession>
<dbReference type="InterPro" id="IPR021130">
    <property type="entry name" value="PRib-ATP_PPHydrolase-like"/>
</dbReference>
<dbReference type="Gene3D" id="1.10.287.1080">
    <property type="entry name" value="MazG-like"/>
    <property type="match status" value="1"/>
</dbReference>
<dbReference type="PANTHER" id="PTHR42702">
    <property type="entry name" value="NUCLEOTIDE PYROPHOSPHOHYDROLASE"/>
    <property type="match status" value="1"/>
</dbReference>
<dbReference type="PANTHER" id="PTHR42702:SF1">
    <property type="entry name" value="REGULATORY PROTEIN FOR BETA-LACTAMASE"/>
    <property type="match status" value="1"/>
</dbReference>
<protein>
    <submittedName>
        <fullName evidence="1">MazG nucleotide pyrophosphohydrolase domain-containing protein</fullName>
    </submittedName>
</protein>
<dbReference type="EMBL" id="CP158568">
    <property type="protein sequence ID" value="XBY46345.1"/>
    <property type="molecule type" value="Genomic_DNA"/>
</dbReference>
<name>A0AAU7XDX3_9HYPH</name>
<dbReference type="KEGG" id="mflg:ABS361_09060"/>
<proteinExistence type="predicted"/>
<evidence type="ECO:0000313" key="1">
    <source>
        <dbReference type="EMBL" id="XBY46345.1"/>
    </source>
</evidence>
<gene>
    <name evidence="1" type="ORF">ABS361_09060</name>
</gene>
<dbReference type="Pfam" id="PF01503">
    <property type="entry name" value="PRA-PH"/>
    <property type="match status" value="1"/>
</dbReference>
<organism evidence="1">
    <name type="scientific">Methyloraptor flagellatus</name>
    <dbReference type="NCBI Taxonomy" id="3162530"/>
    <lineage>
        <taxon>Bacteria</taxon>
        <taxon>Pseudomonadati</taxon>
        <taxon>Pseudomonadota</taxon>
        <taxon>Alphaproteobacteria</taxon>
        <taxon>Hyphomicrobiales</taxon>
        <taxon>Ancalomicrobiaceae</taxon>
        <taxon>Methyloraptor</taxon>
    </lineage>
</organism>
<dbReference type="AlphaFoldDB" id="A0AAU7XDX3"/>
<sequence length="112" mass="12474">MEELRRGATLADIQRYVAELETQRGFADQTAVQKCLLMGEEMGELFKAVRKREGLPIDCEAGALPIADELADLIIYLCAVANRYGVDLEEAFRAKERVNMARNWMVAPAPAS</sequence>
<reference evidence="1" key="1">
    <citation type="submission" date="2024-06" db="EMBL/GenBank/DDBJ databases">
        <title>Methylostella associata gen. nov., sp. nov., a novel Ancalomicrobiaceae-affiliated facultatively methylotrophic bacteria that feed on methanotrophs of the genus Methylococcus.</title>
        <authorList>
            <person name="Saltykova V."/>
            <person name="Danilova O.V."/>
            <person name="Oshkin I.Y."/>
            <person name="Belova S.E."/>
            <person name="Pimenov N.V."/>
            <person name="Dedysh S.N."/>
        </authorList>
    </citation>
    <scope>NUCLEOTIDE SEQUENCE</scope>
    <source>
        <strain evidence="1">S20</strain>
    </source>
</reference>
<dbReference type="SUPFAM" id="SSF101386">
    <property type="entry name" value="all-alpha NTP pyrophosphatases"/>
    <property type="match status" value="1"/>
</dbReference>
<dbReference type="RefSeq" id="WP_407051441.1">
    <property type="nucleotide sequence ID" value="NZ_CP158568.1"/>
</dbReference>